<dbReference type="Proteomes" id="UP000799437">
    <property type="component" value="Unassembled WGS sequence"/>
</dbReference>
<evidence type="ECO:0000313" key="3">
    <source>
        <dbReference type="Proteomes" id="UP000799437"/>
    </source>
</evidence>
<evidence type="ECO:0000256" key="1">
    <source>
        <dbReference type="SAM" id="MobiDB-lite"/>
    </source>
</evidence>
<dbReference type="InterPro" id="IPR044553">
    <property type="entry name" value="Bbox1_ANCHR"/>
</dbReference>
<feature type="region of interest" description="Disordered" evidence="1">
    <location>
        <begin position="139"/>
        <end position="254"/>
    </location>
</feature>
<evidence type="ECO:0000313" key="2">
    <source>
        <dbReference type="EMBL" id="KAF2756630.1"/>
    </source>
</evidence>
<proteinExistence type="predicted"/>
<feature type="compositionally biased region" description="Acidic residues" evidence="1">
    <location>
        <begin position="159"/>
        <end position="185"/>
    </location>
</feature>
<sequence length="349" mass="38112">MPSTDDDLLARLNALKQTPINLSTSKSVLSTRPDAIPDITSDLAEPDSDPIIDLAARFKALGNPGKEKAKANQRRVAQPLGADGDDIEIETAFTGGSRDCDDEKTLEELLRELGPGDSQEWMVGRGEAQDLGKLVEEARRVIPDVPRLQPGRKGGNIGEMEETGGSDGEDSEEHEDEQDERDADEYVAKVLAELEMDQKYGGEEDGIGEDEEHAEEDSKGHMDTSSDIQPDSSQTPLSLPSAPSTQPVDTPTKEDIDNALTARLNALSLPSAPSFALSKKPTKVTKSLPKFTDDEIESWCIICNDDATLKCTGCDGDLYCRSCWKEGHTGESAGYEERMHRTRKYEKKS</sequence>
<reference evidence="2" key="1">
    <citation type="journal article" date="2020" name="Stud. Mycol.">
        <title>101 Dothideomycetes genomes: a test case for predicting lifestyles and emergence of pathogens.</title>
        <authorList>
            <person name="Haridas S."/>
            <person name="Albert R."/>
            <person name="Binder M."/>
            <person name="Bloem J."/>
            <person name="Labutti K."/>
            <person name="Salamov A."/>
            <person name="Andreopoulos B."/>
            <person name="Baker S."/>
            <person name="Barry K."/>
            <person name="Bills G."/>
            <person name="Bluhm B."/>
            <person name="Cannon C."/>
            <person name="Castanera R."/>
            <person name="Culley D."/>
            <person name="Daum C."/>
            <person name="Ezra D."/>
            <person name="Gonzalez J."/>
            <person name="Henrissat B."/>
            <person name="Kuo A."/>
            <person name="Liang C."/>
            <person name="Lipzen A."/>
            <person name="Lutzoni F."/>
            <person name="Magnuson J."/>
            <person name="Mondo S."/>
            <person name="Nolan M."/>
            <person name="Ohm R."/>
            <person name="Pangilinan J."/>
            <person name="Park H.-J."/>
            <person name="Ramirez L."/>
            <person name="Alfaro M."/>
            <person name="Sun H."/>
            <person name="Tritt A."/>
            <person name="Yoshinaga Y."/>
            <person name="Zwiers L.-H."/>
            <person name="Turgeon B."/>
            <person name="Goodwin S."/>
            <person name="Spatafora J."/>
            <person name="Crous P."/>
            <person name="Grigoriev I."/>
        </authorList>
    </citation>
    <scope>NUCLEOTIDE SEQUENCE</scope>
    <source>
        <strain evidence="2">CBS 121739</strain>
    </source>
</reference>
<gene>
    <name evidence="2" type="ORF">EJ05DRAFT_70699</name>
</gene>
<dbReference type="CDD" id="cd19817">
    <property type="entry name" value="Bbox1_ANCHR-like"/>
    <property type="match status" value="1"/>
</dbReference>
<dbReference type="SUPFAM" id="SSF57845">
    <property type="entry name" value="B-box zinc-binding domain"/>
    <property type="match status" value="1"/>
</dbReference>
<protein>
    <submittedName>
        <fullName evidence="2">Uncharacterized protein</fullName>
    </submittedName>
</protein>
<keyword evidence="3" id="KW-1185">Reference proteome</keyword>
<organism evidence="2 3">
    <name type="scientific">Pseudovirgaria hyperparasitica</name>
    <dbReference type="NCBI Taxonomy" id="470096"/>
    <lineage>
        <taxon>Eukaryota</taxon>
        <taxon>Fungi</taxon>
        <taxon>Dikarya</taxon>
        <taxon>Ascomycota</taxon>
        <taxon>Pezizomycotina</taxon>
        <taxon>Dothideomycetes</taxon>
        <taxon>Dothideomycetes incertae sedis</taxon>
        <taxon>Acrospermales</taxon>
        <taxon>Acrospermaceae</taxon>
        <taxon>Pseudovirgaria</taxon>
    </lineage>
</organism>
<dbReference type="GeneID" id="54490962"/>
<dbReference type="EMBL" id="ML996575">
    <property type="protein sequence ID" value="KAF2756630.1"/>
    <property type="molecule type" value="Genomic_DNA"/>
</dbReference>
<feature type="compositionally biased region" description="Polar residues" evidence="1">
    <location>
        <begin position="225"/>
        <end position="249"/>
    </location>
</feature>
<dbReference type="Pfam" id="PF22586">
    <property type="entry name" value="ANCHR-like_BBOX"/>
    <property type="match status" value="1"/>
</dbReference>
<dbReference type="RefSeq" id="XP_033599081.1">
    <property type="nucleotide sequence ID" value="XM_033749908.1"/>
</dbReference>
<accession>A0A6A6W3W1</accession>
<dbReference type="PANTHER" id="PTHR46603:SF1">
    <property type="entry name" value="ABSCISSION_NOCUT CHECKPOINT REGULATOR"/>
    <property type="match status" value="1"/>
</dbReference>
<feature type="compositionally biased region" description="Acidic residues" evidence="1">
    <location>
        <begin position="203"/>
        <end position="215"/>
    </location>
</feature>
<dbReference type="AlphaFoldDB" id="A0A6A6W3W1"/>
<dbReference type="PANTHER" id="PTHR46603">
    <property type="entry name" value="ABSCISSION/NOCUT CHECKPOINT REGULATOR"/>
    <property type="match status" value="1"/>
</dbReference>
<name>A0A6A6W3W1_9PEZI</name>
<dbReference type="OrthoDB" id="5407799at2759"/>